<protein>
    <submittedName>
        <fullName evidence="6">Uncharacterized protein</fullName>
    </submittedName>
</protein>
<feature type="repeat" description="WD" evidence="1">
    <location>
        <begin position="652"/>
        <end position="693"/>
    </location>
</feature>
<dbReference type="EMBL" id="JAACJK010000220">
    <property type="protein sequence ID" value="KAF5315559.1"/>
    <property type="molecule type" value="Genomic_DNA"/>
</dbReference>
<sequence length="1500" mass="166137">MPSRDSIAATDDSKSDVSTPPPRKRLRQDSSSKVQQNVAAKNEPRLFVPFRALGLITNHIPFVLKTRSFKGAAEGPRVHLLTCLGRSWALWEGGKMTLLFVGPDAPDQITSMAMDGDAVWVAASTFLIKYIRGKEILRVENPLGSNLAYVTIFGSFILALTEQGDRMLTWDTTSGALQTTIEFEKGFTATSILHPATYLNKVLIASNEGNMELWNIQTQKRIFHFASSKLLTAPTVPLLGKKFEPGSAITSVVQSPAIDVVGIGFTSGEISVYDVRADERLMRMQMEGGGIRALGFRGDGQPILASASSAGHLALWDLNAGGHLLHMVRGAHDGAISALEWVPGQPLLITSGEDNSVKQWVFDSPTAAPRLLKFRSGHHSPPHLIRYYGDDGKQLLTASRDRSLRCTSVVRDSRSFELSQGSLAKKATSLSLPVASLKFPPITSLSYSPARAKDWDDILTAHADETFARTWTMQSKRLGKYTLGFADDDSAASKIKAELKGKGKATLGSVRSTCVTACGNFGVAGSSTGSIHMWNMQSGMRRRTFKLPACPAEVAGRVHSANANTITGKAGRERSVVGLATDALNQWLVACTLDGTLNFYDFRTAVCEATLVLPSTATVVVLQRESGLLAVVCDDLVVRVVDLETRKVVREMGGFRGRVLDIAFSPDSRWLVTSSLDSVIRTFDVPTGQLIDAFKTSSVATSLSFSPTNDFLATSHIDSLGVFLWANRAQYADITFKGIQDDEIAEVSLPSVQGTSEEEALEALAALKVNDSPADVFSTPPQLDGELITLTLLPRSRWQTLLNLEVIQQRNKPKEAPKAPEHAPFFLPTLPGVETRFAIDTEKKEREAAAARASSRRLQKKGDVESVFYEKMAAAAPDSDYEDLFTYAKAMSPAALDLEIRSLMSLESLALFMHALTQRLRSRRDFEAVEAFLKVFLQMHSEVLIANEELREAMEEMEGVHRKESQRVLELITSSLGTLGVNNDLRLAEREHAFDDGELRRLAAQSVGRTLQDVDTMEKLDEGGFNRIFLITMHDGFQMIARVPYPVTQPKFYAVASEVATMAFLRAHDLPVPKVYGYSPTSDNAAKTEYIFMEFVKGTKLTDLWMQLKEADLASVVRRLVHLESLIMSIPFPAGGSLYFVDDLEKVAGEKTGFQTLTGEHFCIGPDVRLHMWYGRRSQLDVKRGPYENAEAALAAAAHKEIAYLERFGQPLLPFQRMRRESFNYEKQSPLDHIKNLQRYLLMAPSLIPNSPSLRAFCIRHPDLHPSNVMVSTSPDSGQLEIISLLDWQHAAILPRFLLAGIPNRLQNYDDPISQYLIPPSFPPNAHTMGESELMEAVGVHHARLVHFHYAKGTEELNHLHHEALSDSASLFIRRLFYQAGYPWEGETHDLKALLIKATEEWGWLAEAGVPCPVEFEPDDVTKTKALSERLKLDDESLEIARGMIGFGGETWVPSDEYKKAKSLAEMLKQKILMAIPERELRDTTEANWFLDDMDEEPYM</sequence>
<dbReference type="InterPro" id="IPR015943">
    <property type="entry name" value="WD40/YVTN_repeat-like_dom_sf"/>
</dbReference>
<dbReference type="OrthoDB" id="10250769at2759"/>
<evidence type="ECO:0000259" key="3">
    <source>
        <dbReference type="Pfam" id="PF01636"/>
    </source>
</evidence>
<dbReference type="Gene3D" id="2.130.10.10">
    <property type="entry name" value="YVTN repeat-like/Quinoprotein amine dehydrogenase"/>
    <property type="match status" value="2"/>
</dbReference>
<dbReference type="InterPro" id="IPR002575">
    <property type="entry name" value="Aminoglycoside_PTrfase"/>
</dbReference>
<evidence type="ECO:0000313" key="7">
    <source>
        <dbReference type="Proteomes" id="UP000541558"/>
    </source>
</evidence>
<proteinExistence type="predicted"/>
<dbReference type="SUPFAM" id="SSF56112">
    <property type="entry name" value="Protein kinase-like (PK-like)"/>
    <property type="match status" value="1"/>
</dbReference>
<dbReference type="Gene3D" id="3.30.200.20">
    <property type="entry name" value="Phosphorylase Kinase, domain 1"/>
    <property type="match status" value="1"/>
</dbReference>
<organism evidence="6 7">
    <name type="scientific">Ephemerocybe angulata</name>
    <dbReference type="NCBI Taxonomy" id="980116"/>
    <lineage>
        <taxon>Eukaryota</taxon>
        <taxon>Fungi</taxon>
        <taxon>Dikarya</taxon>
        <taxon>Basidiomycota</taxon>
        <taxon>Agaricomycotina</taxon>
        <taxon>Agaricomycetes</taxon>
        <taxon>Agaricomycetidae</taxon>
        <taxon>Agaricales</taxon>
        <taxon>Agaricineae</taxon>
        <taxon>Psathyrellaceae</taxon>
        <taxon>Ephemerocybe</taxon>
    </lineage>
</organism>
<evidence type="ECO:0000256" key="2">
    <source>
        <dbReference type="SAM" id="MobiDB-lite"/>
    </source>
</evidence>
<comment type="caution">
    <text evidence="6">The sequence shown here is derived from an EMBL/GenBank/DDBJ whole genome shotgun (WGS) entry which is preliminary data.</text>
</comment>
<dbReference type="InterPro" id="IPR007319">
    <property type="entry name" value="WDR36/Utp21_C"/>
</dbReference>
<dbReference type="SUPFAM" id="SSF50998">
    <property type="entry name" value="Quinoprotein alcohol dehydrogenase-like"/>
    <property type="match status" value="2"/>
</dbReference>
<gene>
    <name evidence="6" type="ORF">D9611_004996</name>
</gene>
<keyword evidence="1" id="KW-0853">WD repeat</keyword>
<dbReference type="PANTHER" id="PTHR22840">
    <property type="entry name" value="WD REPEAT-CONTAINING PROTEIN 36"/>
    <property type="match status" value="1"/>
</dbReference>
<name>A0A8H5B2L8_9AGAR</name>
<dbReference type="Pfam" id="PF25168">
    <property type="entry name" value="Beta-prop_WDR36-Utp21_2nd"/>
    <property type="match status" value="1"/>
</dbReference>
<feature type="repeat" description="WD" evidence="1">
    <location>
        <begin position="329"/>
        <end position="360"/>
    </location>
</feature>
<dbReference type="GO" id="GO:0006364">
    <property type="term" value="P:rRNA processing"/>
    <property type="evidence" value="ECO:0007669"/>
    <property type="project" value="InterPro"/>
</dbReference>
<feature type="domain" description="Aminoglycoside phosphotransferase" evidence="3">
    <location>
        <begin position="1025"/>
        <end position="1293"/>
    </location>
</feature>
<dbReference type="InterPro" id="IPR059157">
    <property type="entry name" value="WDR36-Utp21_N"/>
</dbReference>
<evidence type="ECO:0000259" key="4">
    <source>
        <dbReference type="Pfam" id="PF04192"/>
    </source>
</evidence>
<dbReference type="Proteomes" id="UP000541558">
    <property type="component" value="Unassembled WGS sequence"/>
</dbReference>
<feature type="region of interest" description="Disordered" evidence="2">
    <location>
        <begin position="1"/>
        <end position="35"/>
    </location>
</feature>
<dbReference type="InterPro" id="IPR011009">
    <property type="entry name" value="Kinase-like_dom_sf"/>
</dbReference>
<evidence type="ECO:0000259" key="5">
    <source>
        <dbReference type="Pfam" id="PF25171"/>
    </source>
</evidence>
<dbReference type="InterPro" id="IPR001680">
    <property type="entry name" value="WD40_rpt"/>
</dbReference>
<keyword evidence="7" id="KW-1185">Reference proteome</keyword>
<dbReference type="Pfam" id="PF04192">
    <property type="entry name" value="Utp21"/>
    <property type="match status" value="1"/>
</dbReference>
<evidence type="ECO:0000256" key="1">
    <source>
        <dbReference type="PROSITE-ProRule" id="PRU00221"/>
    </source>
</evidence>
<feature type="domain" description="WDR36/Utp21 N-terminal" evidence="5">
    <location>
        <begin position="81"/>
        <end position="363"/>
    </location>
</feature>
<dbReference type="SMART" id="SM00320">
    <property type="entry name" value="WD40"/>
    <property type="match status" value="9"/>
</dbReference>
<dbReference type="PROSITE" id="PS50294">
    <property type="entry name" value="WD_REPEATS_REGION"/>
    <property type="match status" value="1"/>
</dbReference>
<evidence type="ECO:0000313" key="6">
    <source>
        <dbReference type="EMBL" id="KAF5315559.1"/>
    </source>
</evidence>
<dbReference type="InterPro" id="IPR011047">
    <property type="entry name" value="Quinoprotein_ADH-like_sf"/>
</dbReference>
<dbReference type="GO" id="GO:0034388">
    <property type="term" value="C:Pwp2p-containing subcomplex of 90S preribosome"/>
    <property type="evidence" value="ECO:0007669"/>
    <property type="project" value="TreeGrafter"/>
</dbReference>
<reference evidence="6 7" key="1">
    <citation type="journal article" date="2020" name="ISME J.">
        <title>Uncovering the hidden diversity of litter-decomposition mechanisms in mushroom-forming fungi.</title>
        <authorList>
            <person name="Floudas D."/>
            <person name="Bentzer J."/>
            <person name="Ahren D."/>
            <person name="Johansson T."/>
            <person name="Persson P."/>
            <person name="Tunlid A."/>
        </authorList>
    </citation>
    <scope>NUCLEOTIDE SEQUENCE [LARGE SCALE GENOMIC DNA]</scope>
    <source>
        <strain evidence="6 7">CBS 175.51</strain>
    </source>
</reference>
<feature type="domain" description="WDR36/Utp21 C-terminal" evidence="4">
    <location>
        <begin position="782"/>
        <end position="980"/>
    </location>
</feature>
<dbReference type="GO" id="GO:0032040">
    <property type="term" value="C:small-subunit processome"/>
    <property type="evidence" value="ECO:0007669"/>
    <property type="project" value="InterPro"/>
</dbReference>
<dbReference type="PANTHER" id="PTHR22840:SF12">
    <property type="entry name" value="WD REPEAT-CONTAINING PROTEIN 36"/>
    <property type="match status" value="1"/>
</dbReference>
<dbReference type="PROSITE" id="PS50082">
    <property type="entry name" value="WD_REPEATS_2"/>
    <property type="match status" value="2"/>
</dbReference>
<dbReference type="Pfam" id="PF01636">
    <property type="entry name" value="APH"/>
    <property type="match status" value="1"/>
</dbReference>
<accession>A0A8H5B2L8</accession>
<dbReference type="Pfam" id="PF25171">
    <property type="entry name" value="Beta-prop_WDR36-Utp21_1st"/>
    <property type="match status" value="1"/>
</dbReference>